<feature type="transmembrane region" description="Helical" evidence="4">
    <location>
        <begin position="6"/>
        <end position="23"/>
    </location>
</feature>
<evidence type="ECO:0000313" key="7">
    <source>
        <dbReference type="Proteomes" id="UP000018211"/>
    </source>
</evidence>
<proteinExistence type="predicted"/>
<evidence type="ECO:0000256" key="4">
    <source>
        <dbReference type="SAM" id="Phobius"/>
    </source>
</evidence>
<dbReference type="RefSeq" id="WP_022612202.1">
    <property type="nucleotide sequence ID" value="NZ_LK391965.1"/>
</dbReference>
<reference evidence="6 7" key="1">
    <citation type="journal article" date="2013" name="ISME J.">
        <title>Comparative genomics of pathogenic lineages of Vibrio nigripulchritudo identifies virulence-associated traits.</title>
        <authorList>
            <person name="Goudenege D."/>
            <person name="Labreuche Y."/>
            <person name="Krin E."/>
            <person name="Ansquer D."/>
            <person name="Mangenot S."/>
            <person name="Calteau A."/>
            <person name="Medigue C."/>
            <person name="Mazel D."/>
            <person name="Polz M.F."/>
            <person name="Le Roux F."/>
        </authorList>
    </citation>
    <scope>NUCLEOTIDE SEQUENCE [LARGE SCALE GENOMIC DNA]</scope>
    <source>
        <strain evidence="6 7">SOn1</strain>
    </source>
</reference>
<accession>A0AAV2VRL2</accession>
<feature type="domain" description="Methyl-accepting transducer" evidence="5">
    <location>
        <begin position="83"/>
        <end position="328"/>
    </location>
</feature>
<dbReference type="Proteomes" id="UP000018211">
    <property type="component" value="Unassembled WGS sequence"/>
</dbReference>
<keyword evidence="4" id="KW-0472">Membrane</keyword>
<keyword evidence="4" id="KW-1133">Transmembrane helix</keyword>
<dbReference type="EMBL" id="CAOF01000120">
    <property type="protein sequence ID" value="CCO47370.1"/>
    <property type="molecule type" value="Genomic_DNA"/>
</dbReference>
<dbReference type="InterPro" id="IPR047700">
    <property type="entry name" value="NrtS-like"/>
</dbReference>
<protein>
    <submittedName>
        <fullName evidence="6">Methyl-accepting chemotaxis protein</fullName>
    </submittedName>
</protein>
<dbReference type="SUPFAM" id="SSF58104">
    <property type="entry name" value="Methyl-accepting chemotaxis protein (MCP) signaling domain"/>
    <property type="match status" value="1"/>
</dbReference>
<evidence type="ECO:0000256" key="1">
    <source>
        <dbReference type="ARBA" id="ARBA00004370"/>
    </source>
</evidence>
<dbReference type="Gene3D" id="1.10.287.950">
    <property type="entry name" value="Methyl-accepting chemotaxis protein"/>
    <property type="match status" value="1"/>
</dbReference>
<evidence type="ECO:0000256" key="2">
    <source>
        <dbReference type="ARBA" id="ARBA00023224"/>
    </source>
</evidence>
<dbReference type="GO" id="GO:0016020">
    <property type="term" value="C:membrane"/>
    <property type="evidence" value="ECO:0007669"/>
    <property type="project" value="UniProtKB-SubCell"/>
</dbReference>
<dbReference type="SMART" id="SM00283">
    <property type="entry name" value="MA"/>
    <property type="match status" value="1"/>
</dbReference>
<dbReference type="GO" id="GO:0006935">
    <property type="term" value="P:chemotaxis"/>
    <property type="evidence" value="ECO:0007669"/>
    <property type="project" value="UniProtKB-ARBA"/>
</dbReference>
<evidence type="ECO:0000313" key="6">
    <source>
        <dbReference type="EMBL" id="CCO47370.1"/>
    </source>
</evidence>
<gene>
    <name evidence="6" type="ORF">VIBNISOn1_30061</name>
</gene>
<feature type="transmembrane region" description="Helical" evidence="4">
    <location>
        <begin position="35"/>
        <end position="54"/>
    </location>
</feature>
<keyword evidence="4" id="KW-0812">Transmembrane</keyword>
<dbReference type="PROSITE" id="PS50111">
    <property type="entry name" value="CHEMOTAXIS_TRANSDUC_2"/>
    <property type="match status" value="1"/>
</dbReference>
<dbReference type="NCBIfam" id="NF038050">
    <property type="entry name" value="NrtS"/>
    <property type="match status" value="1"/>
</dbReference>
<comment type="caution">
    <text evidence="6">The sequence shown here is derived from an EMBL/GenBank/DDBJ whole genome shotgun (WGS) entry which is preliminary data.</text>
</comment>
<evidence type="ECO:0000256" key="3">
    <source>
        <dbReference type="PROSITE-ProRule" id="PRU00284"/>
    </source>
</evidence>
<dbReference type="PANTHER" id="PTHR32089:SF112">
    <property type="entry name" value="LYSOZYME-LIKE PROTEIN-RELATED"/>
    <property type="match status" value="1"/>
</dbReference>
<dbReference type="Pfam" id="PF00015">
    <property type="entry name" value="MCPsignal"/>
    <property type="match status" value="1"/>
</dbReference>
<dbReference type="GO" id="GO:0007165">
    <property type="term" value="P:signal transduction"/>
    <property type="evidence" value="ECO:0007669"/>
    <property type="project" value="UniProtKB-KW"/>
</dbReference>
<evidence type="ECO:0000259" key="5">
    <source>
        <dbReference type="PROSITE" id="PS50111"/>
    </source>
</evidence>
<sequence length="348" mass="37643">MQSALYKRAVIIAVIVGTILNLINQYDALFGSKEFNVIKALLTYCVPFIVSIVSSQITLKSVAKNMVAPECPEDTAGLVCRDTLSGAREKVQSMRNNAGNVNQASKKRLAFAEAVVDQAHEVTTGSCELAKLAEVSQEQIHSVHDNFNLMNKRQTEFMTEFSQASDWAANLKQSIDNLSHQFSQIENMASSITSLSDKTNLLALNASIEAARAGEFGRGFAVVAEEVKGLANKSGEDAQQINALMGELSSTSTRLADDARLFAESMSKMQENTSQEEAEQVAVAIDQIRSAASDVHGRAQWQIAEMEKVAGKVQQLAEDAKAAVEGSANNMELSEGLIQDLQHVVKAS</sequence>
<name>A0AAV2VRL2_9VIBR</name>
<keyword evidence="2 3" id="KW-0807">Transducer</keyword>
<comment type="subcellular location">
    <subcellularLocation>
        <location evidence="1">Membrane</location>
    </subcellularLocation>
</comment>
<organism evidence="6 7">
    <name type="scientific">Vibrio nigripulchritudo SOn1</name>
    <dbReference type="NCBI Taxonomy" id="1238450"/>
    <lineage>
        <taxon>Bacteria</taxon>
        <taxon>Pseudomonadati</taxon>
        <taxon>Pseudomonadota</taxon>
        <taxon>Gammaproteobacteria</taxon>
        <taxon>Vibrionales</taxon>
        <taxon>Vibrionaceae</taxon>
        <taxon>Vibrio</taxon>
    </lineage>
</organism>
<dbReference type="AlphaFoldDB" id="A0AAV2VRL2"/>
<dbReference type="PANTHER" id="PTHR32089">
    <property type="entry name" value="METHYL-ACCEPTING CHEMOTAXIS PROTEIN MCPB"/>
    <property type="match status" value="1"/>
</dbReference>
<dbReference type="InterPro" id="IPR004089">
    <property type="entry name" value="MCPsignal_dom"/>
</dbReference>